<dbReference type="SUPFAM" id="SSF48452">
    <property type="entry name" value="TPR-like"/>
    <property type="match status" value="1"/>
</dbReference>
<dbReference type="AlphaFoldDB" id="A0A382Z1I8"/>
<gene>
    <name evidence="2" type="ORF">METZ01_LOCUS442241</name>
</gene>
<dbReference type="InterPro" id="IPR011990">
    <property type="entry name" value="TPR-like_helical_dom_sf"/>
</dbReference>
<sequence>VFDLNLFSFYKVYYMKFLIKKIYIIFLLLSILLFEPKVFAKESNIQYTKENISNYFSGVISVNQDYNNEAFKHLKKVKSLRNRHSRFNIAFIRTLILLDKFEQAFAFSKSVWSDDEFLFEADLLLGLNYFIKEEYVNAEKHFERLNKISQYSLFFDDFTSNVLIAWSKASQGNKEASFKFIEKVPKSYRHLKNTQNIFLQCYFDDVQTTKSFEKLINDKDYNFSRYNFFLINYLFRNNKTKEAKKVIENGKGGHNSNLLL</sequence>
<reference evidence="2" key="1">
    <citation type="submission" date="2018-05" db="EMBL/GenBank/DDBJ databases">
        <authorList>
            <person name="Lanie J.A."/>
            <person name="Ng W.-L."/>
            <person name="Kazmierczak K.M."/>
            <person name="Andrzejewski T.M."/>
            <person name="Davidsen T.M."/>
            <person name="Wayne K.J."/>
            <person name="Tettelin H."/>
            <person name="Glass J.I."/>
            <person name="Rusch D."/>
            <person name="Podicherti R."/>
            <person name="Tsui H.-C.T."/>
            <person name="Winkler M.E."/>
        </authorList>
    </citation>
    <scope>NUCLEOTIDE SEQUENCE</scope>
</reference>
<evidence type="ECO:0000256" key="1">
    <source>
        <dbReference type="SAM" id="Phobius"/>
    </source>
</evidence>
<organism evidence="2">
    <name type="scientific">marine metagenome</name>
    <dbReference type="NCBI Taxonomy" id="408172"/>
    <lineage>
        <taxon>unclassified sequences</taxon>
        <taxon>metagenomes</taxon>
        <taxon>ecological metagenomes</taxon>
    </lineage>
</organism>
<accession>A0A382Z1I8</accession>
<dbReference type="Gene3D" id="1.25.40.10">
    <property type="entry name" value="Tetratricopeptide repeat domain"/>
    <property type="match status" value="1"/>
</dbReference>
<feature type="non-terminal residue" evidence="2">
    <location>
        <position position="1"/>
    </location>
</feature>
<protein>
    <recommendedName>
        <fullName evidence="3">Tetratricopeptide repeat-like domain-containing protein</fullName>
    </recommendedName>
</protein>
<name>A0A382Z1I8_9ZZZZ</name>
<proteinExistence type="predicted"/>
<keyword evidence="1" id="KW-0812">Transmembrane</keyword>
<keyword evidence="1" id="KW-1133">Transmembrane helix</keyword>
<dbReference type="EMBL" id="UINC01180275">
    <property type="protein sequence ID" value="SVD89387.1"/>
    <property type="molecule type" value="Genomic_DNA"/>
</dbReference>
<keyword evidence="1" id="KW-0472">Membrane</keyword>
<evidence type="ECO:0008006" key="3">
    <source>
        <dbReference type="Google" id="ProtNLM"/>
    </source>
</evidence>
<feature type="non-terminal residue" evidence="2">
    <location>
        <position position="260"/>
    </location>
</feature>
<feature type="transmembrane region" description="Helical" evidence="1">
    <location>
        <begin position="12"/>
        <end position="34"/>
    </location>
</feature>
<evidence type="ECO:0000313" key="2">
    <source>
        <dbReference type="EMBL" id="SVD89387.1"/>
    </source>
</evidence>